<dbReference type="OrthoDB" id="145986at2"/>
<evidence type="ECO:0000313" key="4">
    <source>
        <dbReference type="Proteomes" id="UP000004508"/>
    </source>
</evidence>
<dbReference type="GO" id="GO:0003677">
    <property type="term" value="F:DNA binding"/>
    <property type="evidence" value="ECO:0007669"/>
    <property type="project" value="InterPro"/>
</dbReference>
<dbReference type="GO" id="GO:0006313">
    <property type="term" value="P:DNA transposition"/>
    <property type="evidence" value="ECO:0007669"/>
    <property type="project" value="InterPro"/>
</dbReference>
<dbReference type="InterPro" id="IPR032806">
    <property type="entry name" value="YbfD_N"/>
</dbReference>
<feature type="domain" description="H repeat-associated protein N-terminal" evidence="2">
    <location>
        <begin position="11"/>
        <end position="96"/>
    </location>
</feature>
<comment type="caution">
    <text evidence="3">The sequence shown here is derived from an EMBL/GenBank/DDBJ whole genome shotgun (WGS) entry which is preliminary data.</text>
</comment>
<dbReference type="Proteomes" id="UP000004508">
    <property type="component" value="Unassembled WGS sequence"/>
</dbReference>
<dbReference type="Pfam" id="PF13808">
    <property type="entry name" value="DDE_Tnp_1_assoc"/>
    <property type="match status" value="1"/>
</dbReference>
<protein>
    <submittedName>
        <fullName evidence="3">Transposase IS4 family protein</fullName>
    </submittedName>
</protein>
<dbReference type="GO" id="GO:0004803">
    <property type="term" value="F:transposase activity"/>
    <property type="evidence" value="ECO:0007669"/>
    <property type="project" value="InterPro"/>
</dbReference>
<name>D6U033_KTERA</name>
<reference evidence="3 4" key="1">
    <citation type="journal article" date="2011" name="Stand. Genomic Sci.">
        <title>Non-contiguous finished genome sequence and contextual data of the filamentous soil bacterium Ktedonobacter racemifer type strain (SOSP1-21).</title>
        <authorList>
            <person name="Chang Y.J."/>
            <person name="Land M."/>
            <person name="Hauser L."/>
            <person name="Chertkov O."/>
            <person name="Del Rio T.G."/>
            <person name="Nolan M."/>
            <person name="Copeland A."/>
            <person name="Tice H."/>
            <person name="Cheng J.F."/>
            <person name="Lucas S."/>
            <person name="Han C."/>
            <person name="Goodwin L."/>
            <person name="Pitluck S."/>
            <person name="Ivanova N."/>
            <person name="Ovchinikova G."/>
            <person name="Pati A."/>
            <person name="Chen A."/>
            <person name="Palaniappan K."/>
            <person name="Mavromatis K."/>
            <person name="Liolios K."/>
            <person name="Brettin T."/>
            <person name="Fiebig A."/>
            <person name="Rohde M."/>
            <person name="Abt B."/>
            <person name="Goker M."/>
            <person name="Detter J.C."/>
            <person name="Woyke T."/>
            <person name="Bristow J."/>
            <person name="Eisen J.A."/>
            <person name="Markowitz V."/>
            <person name="Hugenholtz P."/>
            <person name="Kyrpides N.C."/>
            <person name="Klenk H.P."/>
            <person name="Lapidus A."/>
        </authorList>
    </citation>
    <scope>NUCLEOTIDE SEQUENCE [LARGE SCALE GENOMIC DNA]</scope>
    <source>
        <strain evidence="4">DSM 44963</strain>
    </source>
</reference>
<evidence type="ECO:0000313" key="3">
    <source>
        <dbReference type="EMBL" id="EFH82173.1"/>
    </source>
</evidence>
<dbReference type="RefSeq" id="WP_007920083.1">
    <property type="nucleotide sequence ID" value="NZ_ADVG01000004.1"/>
</dbReference>
<dbReference type="InterPro" id="IPR051698">
    <property type="entry name" value="Transposase_11-like"/>
</dbReference>
<gene>
    <name evidence="3" type="ORF">Krac_2959</name>
</gene>
<dbReference type="InterPro" id="IPR047647">
    <property type="entry name" value="ISAs1_transpos"/>
</dbReference>
<organism evidence="3 4">
    <name type="scientific">Ktedonobacter racemifer DSM 44963</name>
    <dbReference type="NCBI Taxonomy" id="485913"/>
    <lineage>
        <taxon>Bacteria</taxon>
        <taxon>Bacillati</taxon>
        <taxon>Chloroflexota</taxon>
        <taxon>Ktedonobacteria</taxon>
        <taxon>Ktedonobacterales</taxon>
        <taxon>Ktedonobacteraceae</taxon>
        <taxon>Ktedonobacter</taxon>
    </lineage>
</organism>
<accession>D6U033</accession>
<feature type="domain" description="Transposase IS4-like" evidence="1">
    <location>
        <begin position="104"/>
        <end position="342"/>
    </location>
</feature>
<dbReference type="InterPro" id="IPR002559">
    <property type="entry name" value="Transposase_11"/>
</dbReference>
<dbReference type="EMBL" id="ADVG01000004">
    <property type="protein sequence ID" value="EFH82173.1"/>
    <property type="molecule type" value="Genomic_DNA"/>
</dbReference>
<dbReference type="eggNOG" id="COG5433">
    <property type="taxonomic scope" value="Bacteria"/>
</dbReference>
<dbReference type="AlphaFoldDB" id="D6U033"/>
<proteinExistence type="predicted"/>
<dbReference type="STRING" id="485913.Krac_2959"/>
<dbReference type="NCBIfam" id="NF033564">
    <property type="entry name" value="transpos_ISAs1"/>
    <property type="match status" value="1"/>
</dbReference>
<keyword evidence="4" id="KW-1185">Reference proteome</keyword>
<evidence type="ECO:0000259" key="1">
    <source>
        <dbReference type="Pfam" id="PF01609"/>
    </source>
</evidence>
<evidence type="ECO:0000259" key="2">
    <source>
        <dbReference type="Pfam" id="PF13808"/>
    </source>
</evidence>
<dbReference type="PANTHER" id="PTHR30298:SF0">
    <property type="entry name" value="PROTEIN YBFL-RELATED"/>
    <property type="match status" value="1"/>
</dbReference>
<sequence>MKEVMQALETVFAQVEDPRIERTKQHRLRDILIIAICGVICGAEGWVGIEEFGKAKEAWFTELLQLPNGIPSHDTFGRVFALIDPKQFEASFVQWVQEISQRVKGVIAIDGKTLRRSHDGATKKKALHVVSAWAVENRLVLAQLATKEKSNEITAIPLLLRQLALEGCLVTIDAMGTQTKIAEQIIEQGGEYALALKDNHKDLCQEVIATFALATKDAEASVESLRTVEKGHGRLEIREYQTISDPTILSYLDPGQCWKGLRGIGKVQAERRIGEKVSRETRYFLLSFPSIKTFAEAVRSHWGIENSVHWILDLAFREDESRVRQGHADENLAVLRHISLNLLHQEKSSRVGIQTKRLKASWDQNYLLRVLDGVN</sequence>
<dbReference type="InParanoid" id="D6U033"/>
<dbReference type="Pfam" id="PF01609">
    <property type="entry name" value="DDE_Tnp_1"/>
    <property type="match status" value="1"/>
</dbReference>
<dbReference type="PANTHER" id="PTHR30298">
    <property type="entry name" value="H REPEAT-ASSOCIATED PREDICTED TRANSPOSASE"/>
    <property type="match status" value="1"/>
</dbReference>